<dbReference type="InParanoid" id="Q86IB7"/>
<evidence type="ECO:0000256" key="7">
    <source>
        <dbReference type="ARBA" id="ARBA00022801"/>
    </source>
</evidence>
<accession>Q86IB7</accession>
<dbReference type="AlphaFoldDB" id="Q86IB7"/>
<sequence length="652" mass="73866">MISSFSKLRKPLSLLNSTKNGYCYITNVNKSITSITTLNNKESIVNSIQLNNNNNKNENLKLNKNLSYGLIQQYSTKKKGNEKKTGADKHQTDKVILSMVGVNKRLDDGKILLKDISLSFLEGSKIGLLGTNGSGKSSFMRILSQEDTEHDGQVLYSKGLTVGFLHQEPELDADKTVEENIFDGVAEKKEILDEHEEIEERLEDEDEELTKQERKQLEKRRDELADIIEEERLWDLKRKIAIAIDALNCPPSDSNVTTLSGGERRRVALARLLISNPDVLLLDEPTNHLDAESVAWLERFLHDYRGTVVAITHDRYFLDNVANWILEVDRGSLIPFKGNYSGWLLQKEQRLSMENKKEEGRKKAIKKELEYLKGGVKAQTKKNKVRIDKYNELVASAPEKFREPGRISIPPCPRLGRVVFEAKDISMEFDGRTLFKNLNIDIEPGSIVGIIGANGTGKSTLFRIMTGELKPLTGSIRVGETVRMGFVAQSRASMDDEKTIYEEVADGSDDVVMGDNYKIHVREYISQFNFRGPEQDKFIGSLSGGERNRVHIAKMIKRGCNLLLLDEPTNDLDVDVLRNLETAIEDYPGCAVIISHDRYFLDRLCTHIIAFEGDGQVIVHEGNYASYEEDRTRRTGKKYDPSRSKFKKIQTV</sequence>
<evidence type="ECO:0000256" key="2">
    <source>
        <dbReference type="ARBA" id="ARBA00022490"/>
    </source>
</evidence>
<feature type="domain" description="ABC transporter" evidence="14">
    <location>
        <begin position="420"/>
        <end position="639"/>
    </location>
</feature>
<comment type="similarity">
    <text evidence="1">Belongs to the ABC transporter superfamily. ABCF family. Translational throttle EttA subfamily.</text>
</comment>
<protein>
    <submittedName>
        <fullName evidence="15">ABC transporter-related protein</fullName>
    </submittedName>
</protein>
<evidence type="ECO:0000259" key="14">
    <source>
        <dbReference type="PROSITE" id="PS50893"/>
    </source>
</evidence>
<keyword evidence="3" id="KW-0820">tRNA-binding</keyword>
<keyword evidence="11" id="KW-0648">Protein biosynthesis</keyword>
<keyword evidence="4" id="KW-0699">rRNA-binding</keyword>
<keyword evidence="16" id="KW-1185">Reference proteome</keyword>
<proteinExistence type="inferred from homology"/>
<evidence type="ECO:0000313" key="16">
    <source>
        <dbReference type="Proteomes" id="UP000002195"/>
    </source>
</evidence>
<reference evidence="15 16" key="1">
    <citation type="journal article" date="2005" name="Nature">
        <title>The genome of the social amoeba Dictyostelium discoideum.</title>
        <authorList>
            <consortium name="The Dictyostelium discoideum Sequencing Consortium"/>
            <person name="Eichinger L."/>
            <person name="Pachebat J.A."/>
            <person name="Glockner G."/>
            <person name="Rajandream M.A."/>
            <person name="Sucgang R."/>
            <person name="Berriman M."/>
            <person name="Song J."/>
            <person name="Olsen R."/>
            <person name="Szafranski K."/>
            <person name="Xu Q."/>
            <person name="Tunggal B."/>
            <person name="Kummerfeld S."/>
            <person name="Madera M."/>
            <person name="Konfortov B.A."/>
            <person name="Rivero F."/>
            <person name="Bankier A.T."/>
            <person name="Lehmann R."/>
            <person name="Hamlin N."/>
            <person name="Davies R."/>
            <person name="Gaudet P."/>
            <person name="Fey P."/>
            <person name="Pilcher K."/>
            <person name="Chen G."/>
            <person name="Saunders D."/>
            <person name="Sodergren E."/>
            <person name="Davis P."/>
            <person name="Kerhornou A."/>
            <person name="Nie X."/>
            <person name="Hall N."/>
            <person name="Anjard C."/>
            <person name="Hemphill L."/>
            <person name="Bason N."/>
            <person name="Farbrother P."/>
            <person name="Desany B."/>
            <person name="Just E."/>
            <person name="Morio T."/>
            <person name="Rost R."/>
            <person name="Churcher C."/>
            <person name="Cooper J."/>
            <person name="Haydock S."/>
            <person name="van Driessche N."/>
            <person name="Cronin A."/>
            <person name="Goodhead I."/>
            <person name="Muzny D."/>
            <person name="Mourier T."/>
            <person name="Pain A."/>
            <person name="Lu M."/>
            <person name="Harper D."/>
            <person name="Lindsay R."/>
            <person name="Hauser H."/>
            <person name="James K."/>
            <person name="Quiles M."/>
            <person name="Madan Babu M."/>
            <person name="Saito T."/>
            <person name="Buchrieser C."/>
            <person name="Wardroper A."/>
            <person name="Felder M."/>
            <person name="Thangavelu M."/>
            <person name="Johnson D."/>
            <person name="Knights A."/>
            <person name="Loulseged H."/>
            <person name="Mungall K."/>
            <person name="Oliver K."/>
            <person name="Price C."/>
            <person name="Quail M.A."/>
            <person name="Urushihara H."/>
            <person name="Hernandez J."/>
            <person name="Rabbinowitsch E."/>
            <person name="Steffen D."/>
            <person name="Sanders M."/>
            <person name="Ma J."/>
            <person name="Kohara Y."/>
            <person name="Sharp S."/>
            <person name="Simmonds M."/>
            <person name="Spiegler S."/>
            <person name="Tivey A."/>
            <person name="Sugano S."/>
            <person name="White B."/>
            <person name="Walker D."/>
            <person name="Woodward J."/>
            <person name="Winckler T."/>
            <person name="Tanaka Y."/>
            <person name="Shaulsky G."/>
            <person name="Schleicher M."/>
            <person name="Weinstock G."/>
            <person name="Rosenthal A."/>
            <person name="Cox E.C."/>
            <person name="Chisholm R.L."/>
            <person name="Gibbs R."/>
            <person name="Loomis W.F."/>
            <person name="Platzer M."/>
            <person name="Kay R.R."/>
            <person name="Williams J."/>
            <person name="Dear P.H."/>
            <person name="Noegel A.A."/>
            <person name="Barrell B."/>
            <person name="Kuspa A."/>
        </authorList>
    </citation>
    <scope>NUCLEOTIDE SEQUENCE [LARGE SCALE GENOMIC DNA]</scope>
    <source>
        <strain evidence="15 16">AX4</strain>
    </source>
</reference>
<dbReference type="dictyBase" id="DDB_G0275637">
    <property type="gene designation" value="abcF3"/>
</dbReference>
<dbReference type="RefSeq" id="XP_643616.1">
    <property type="nucleotide sequence ID" value="XM_638524.1"/>
</dbReference>
<evidence type="ECO:0000256" key="1">
    <source>
        <dbReference type="ARBA" id="ARBA00005868"/>
    </source>
</evidence>
<dbReference type="FunFam" id="3.40.50.300:FF:000011">
    <property type="entry name" value="Putative ABC transporter ATP-binding component"/>
    <property type="match status" value="1"/>
</dbReference>
<dbReference type="CDD" id="cd03221">
    <property type="entry name" value="ABCF_EF-3"/>
    <property type="match status" value="2"/>
</dbReference>
<dbReference type="SMART" id="SM00382">
    <property type="entry name" value="AAA"/>
    <property type="match status" value="2"/>
</dbReference>
<evidence type="ECO:0000256" key="13">
    <source>
        <dbReference type="SAM" id="MobiDB-lite"/>
    </source>
</evidence>
<evidence type="ECO:0000256" key="11">
    <source>
        <dbReference type="ARBA" id="ARBA00022917"/>
    </source>
</evidence>
<evidence type="ECO:0000256" key="4">
    <source>
        <dbReference type="ARBA" id="ARBA00022730"/>
    </source>
</evidence>
<evidence type="ECO:0000256" key="6">
    <source>
        <dbReference type="ARBA" id="ARBA00022741"/>
    </source>
</evidence>
<keyword evidence="9" id="KW-0810">Translation regulation</keyword>
<dbReference type="PROSITE" id="PS50893">
    <property type="entry name" value="ABC_TRANSPORTER_2"/>
    <property type="match status" value="2"/>
</dbReference>
<keyword evidence="5" id="KW-0677">Repeat</keyword>
<dbReference type="InterPro" id="IPR027417">
    <property type="entry name" value="P-loop_NTPase"/>
</dbReference>
<dbReference type="VEuPathDB" id="AmoebaDB:DDB_G0275637"/>
<dbReference type="SUPFAM" id="SSF52540">
    <property type="entry name" value="P-loop containing nucleoside triphosphate hydrolases"/>
    <property type="match status" value="2"/>
</dbReference>
<dbReference type="PROSITE" id="PS00211">
    <property type="entry name" value="ABC_TRANSPORTER_1"/>
    <property type="match status" value="1"/>
</dbReference>
<dbReference type="GO" id="GO:0016887">
    <property type="term" value="F:ATP hydrolysis activity"/>
    <property type="evidence" value="ECO:0007669"/>
    <property type="project" value="InterPro"/>
</dbReference>
<dbReference type="InterPro" id="IPR003593">
    <property type="entry name" value="AAA+_ATPase"/>
</dbReference>
<dbReference type="Proteomes" id="UP000002195">
    <property type="component" value="Unassembled WGS sequence"/>
</dbReference>
<dbReference type="InterPro" id="IPR017871">
    <property type="entry name" value="ABC_transporter-like_CS"/>
</dbReference>
<name>Q86IB7_DICDI</name>
<evidence type="ECO:0000256" key="10">
    <source>
        <dbReference type="ARBA" id="ARBA00022884"/>
    </source>
</evidence>
<dbReference type="PANTHER" id="PTHR43858">
    <property type="entry name" value="ENERGY-DEPENDENT TRANSLATIONAL THROTTLE PROTEIN ETTA"/>
    <property type="match status" value="1"/>
</dbReference>
<evidence type="ECO:0000256" key="3">
    <source>
        <dbReference type="ARBA" id="ARBA00022555"/>
    </source>
</evidence>
<dbReference type="FunFam" id="3.40.50.300:FF:000183">
    <property type="entry name" value="ABC transporter ATP-binding protein yjjK"/>
    <property type="match status" value="1"/>
</dbReference>
<evidence type="ECO:0000256" key="5">
    <source>
        <dbReference type="ARBA" id="ARBA00022737"/>
    </source>
</evidence>
<feature type="coiled-coil region" evidence="12">
    <location>
        <begin position="185"/>
        <end position="230"/>
    </location>
</feature>
<dbReference type="eggNOG" id="KOG0927">
    <property type="taxonomic scope" value="Eukaryota"/>
</dbReference>
<dbReference type="PaxDb" id="44689-DDB0191517"/>
<dbReference type="InterPro" id="IPR003439">
    <property type="entry name" value="ABC_transporter-like_ATP-bd"/>
</dbReference>
<dbReference type="GO" id="GO:0006412">
    <property type="term" value="P:translation"/>
    <property type="evidence" value="ECO:0007669"/>
    <property type="project" value="UniProtKB-KW"/>
</dbReference>
<evidence type="ECO:0000313" key="15">
    <source>
        <dbReference type="EMBL" id="EAL69569.1"/>
    </source>
</evidence>
<dbReference type="InterPro" id="IPR022374">
    <property type="entry name" value="EttA"/>
</dbReference>
<keyword evidence="12" id="KW-0175">Coiled coil</keyword>
<keyword evidence="2" id="KW-0963">Cytoplasm</keyword>
<accession>Q552R5</accession>
<dbReference type="SMR" id="Q86IB7"/>
<evidence type="ECO:0000256" key="8">
    <source>
        <dbReference type="ARBA" id="ARBA00022840"/>
    </source>
</evidence>
<dbReference type="InterPro" id="IPR032781">
    <property type="entry name" value="ABC_tran_Xtn"/>
</dbReference>
<dbReference type="GeneID" id="8620203"/>
<dbReference type="KEGG" id="ddi:DDB_G0275637"/>
<feature type="domain" description="ABC transporter" evidence="14">
    <location>
        <begin position="97"/>
        <end position="355"/>
    </location>
</feature>
<organism evidence="15 16">
    <name type="scientific">Dictyostelium discoideum</name>
    <name type="common">Social amoeba</name>
    <dbReference type="NCBI Taxonomy" id="44689"/>
    <lineage>
        <taxon>Eukaryota</taxon>
        <taxon>Amoebozoa</taxon>
        <taxon>Evosea</taxon>
        <taxon>Eumycetozoa</taxon>
        <taxon>Dictyostelia</taxon>
        <taxon>Dictyosteliales</taxon>
        <taxon>Dictyosteliaceae</taxon>
        <taxon>Dictyostelium</taxon>
    </lineage>
</organism>
<feature type="compositionally biased region" description="Basic and acidic residues" evidence="13">
    <location>
        <begin position="630"/>
        <end position="643"/>
    </location>
</feature>
<dbReference type="PhylomeDB" id="Q86IB7"/>
<feature type="region of interest" description="Disordered" evidence="13">
    <location>
        <begin position="630"/>
        <end position="652"/>
    </location>
</feature>
<dbReference type="OMA" id="VHIAKMI"/>
<dbReference type="Pfam" id="PF12848">
    <property type="entry name" value="ABC_tran_Xtn"/>
    <property type="match status" value="1"/>
</dbReference>
<keyword evidence="10" id="KW-0694">RNA-binding</keyword>
<dbReference type="Pfam" id="PF00005">
    <property type="entry name" value="ABC_tran"/>
    <property type="match status" value="2"/>
</dbReference>
<dbReference type="GO" id="GO:0019843">
    <property type="term" value="F:rRNA binding"/>
    <property type="evidence" value="ECO:0007669"/>
    <property type="project" value="UniProtKB-KW"/>
</dbReference>
<comment type="caution">
    <text evidence="15">The sequence shown here is derived from an EMBL/GenBank/DDBJ whole genome shotgun (WGS) entry which is preliminary data.</text>
</comment>
<dbReference type="EMBL" id="AAFI02000013">
    <property type="protein sequence ID" value="EAL69569.1"/>
    <property type="molecule type" value="Genomic_DNA"/>
</dbReference>
<dbReference type="STRING" id="44689.Q86IB7"/>
<dbReference type="NCBIfam" id="NF008775">
    <property type="entry name" value="PRK11819.1"/>
    <property type="match status" value="1"/>
</dbReference>
<keyword evidence="7" id="KW-0378">Hydrolase</keyword>
<dbReference type="Gene3D" id="3.40.50.300">
    <property type="entry name" value="P-loop containing nucleotide triphosphate hydrolases"/>
    <property type="match status" value="2"/>
</dbReference>
<keyword evidence="8" id="KW-0067">ATP-binding</keyword>
<gene>
    <name evidence="15" type="primary">abcF3</name>
    <name evidence="15" type="ORF">DDB_G0275637</name>
</gene>
<dbReference type="GO" id="GO:0045900">
    <property type="term" value="P:negative regulation of translational elongation"/>
    <property type="evidence" value="ECO:0007669"/>
    <property type="project" value="InterPro"/>
</dbReference>
<evidence type="ECO:0000256" key="9">
    <source>
        <dbReference type="ARBA" id="ARBA00022845"/>
    </source>
</evidence>
<dbReference type="PANTHER" id="PTHR43858:SF1">
    <property type="entry name" value="ABC TRANSPORTER-RELATED PROTEIN"/>
    <property type="match status" value="1"/>
</dbReference>
<dbReference type="GO" id="GO:0000049">
    <property type="term" value="F:tRNA binding"/>
    <property type="evidence" value="ECO:0007669"/>
    <property type="project" value="UniProtKB-KW"/>
</dbReference>
<dbReference type="HOGENOM" id="CLU_000604_36_0_1"/>
<keyword evidence="6" id="KW-0547">Nucleotide-binding</keyword>
<dbReference type="GO" id="GO:0005524">
    <property type="term" value="F:ATP binding"/>
    <property type="evidence" value="ECO:0007669"/>
    <property type="project" value="UniProtKB-KW"/>
</dbReference>
<evidence type="ECO:0000256" key="12">
    <source>
        <dbReference type="SAM" id="Coils"/>
    </source>
</evidence>